<dbReference type="EMBL" id="JAVTTP010000001">
    <property type="protein sequence ID" value="MDT7829707.1"/>
    <property type="molecule type" value="Genomic_DNA"/>
</dbReference>
<feature type="transmembrane region" description="Helical" evidence="1">
    <location>
        <begin position="20"/>
        <end position="46"/>
    </location>
</feature>
<organism evidence="2 3">
    <name type="scientific">Pricia mediterranea</name>
    <dbReference type="NCBI Taxonomy" id="3076079"/>
    <lineage>
        <taxon>Bacteria</taxon>
        <taxon>Pseudomonadati</taxon>
        <taxon>Bacteroidota</taxon>
        <taxon>Flavobacteriia</taxon>
        <taxon>Flavobacteriales</taxon>
        <taxon>Flavobacteriaceae</taxon>
        <taxon>Pricia</taxon>
    </lineage>
</organism>
<accession>A0ABU3L9E4</accession>
<dbReference type="Proteomes" id="UP001250656">
    <property type="component" value="Unassembled WGS sequence"/>
</dbReference>
<keyword evidence="1" id="KW-1133">Transmembrane helix</keyword>
<keyword evidence="1" id="KW-0472">Membrane</keyword>
<keyword evidence="3" id="KW-1185">Reference proteome</keyword>
<evidence type="ECO:0000313" key="2">
    <source>
        <dbReference type="EMBL" id="MDT7829707.1"/>
    </source>
</evidence>
<reference evidence="2 3" key="1">
    <citation type="submission" date="2023-09" db="EMBL/GenBank/DDBJ databases">
        <title>Novel taxa isolated from Blanes Bay.</title>
        <authorList>
            <person name="Rey-Velasco X."/>
            <person name="Lucena T."/>
        </authorList>
    </citation>
    <scope>NUCLEOTIDE SEQUENCE [LARGE SCALE GENOMIC DNA]</scope>
    <source>
        <strain evidence="2 3">S334</strain>
    </source>
</reference>
<proteinExistence type="predicted"/>
<gene>
    <name evidence="2" type="ORF">RQM65_13620</name>
</gene>
<protein>
    <submittedName>
        <fullName evidence="2">DUF6747 family protein</fullName>
    </submittedName>
</protein>
<keyword evidence="1" id="KW-0812">Transmembrane</keyword>
<evidence type="ECO:0000256" key="1">
    <source>
        <dbReference type="SAM" id="Phobius"/>
    </source>
</evidence>
<sequence length="55" mass="6492">METLTHFRHLYNAAFEDCKPQFIVVLLKVYSVFCALMLLMAVYAFMHRALNGFEF</sequence>
<name>A0ABU3L9E4_9FLAO</name>
<dbReference type="Pfam" id="PF20532">
    <property type="entry name" value="DUF6747"/>
    <property type="match status" value="1"/>
</dbReference>
<dbReference type="InterPro" id="IPR046635">
    <property type="entry name" value="DUF6747"/>
</dbReference>
<comment type="caution">
    <text evidence="2">The sequence shown here is derived from an EMBL/GenBank/DDBJ whole genome shotgun (WGS) entry which is preliminary data.</text>
</comment>
<evidence type="ECO:0000313" key="3">
    <source>
        <dbReference type="Proteomes" id="UP001250656"/>
    </source>
</evidence>
<dbReference type="RefSeq" id="WP_314015829.1">
    <property type="nucleotide sequence ID" value="NZ_JAVTTP010000001.1"/>
</dbReference>